<dbReference type="RefSeq" id="WP_143560274.1">
    <property type="nucleotide sequence ID" value="NZ_JAOCKX010000008.1"/>
</dbReference>
<dbReference type="GO" id="GO:0030247">
    <property type="term" value="F:polysaccharide binding"/>
    <property type="evidence" value="ECO:0007669"/>
    <property type="project" value="InterPro"/>
</dbReference>
<evidence type="ECO:0000313" key="5">
    <source>
        <dbReference type="Proteomes" id="UP001162318"/>
    </source>
</evidence>
<dbReference type="SUPFAM" id="SSF53756">
    <property type="entry name" value="UDP-Glycosyltransferase/glycogen phosphorylase"/>
    <property type="match status" value="1"/>
</dbReference>
<dbReference type="Gene3D" id="3.40.50.11090">
    <property type="match status" value="1"/>
</dbReference>
<dbReference type="Proteomes" id="UP001162318">
    <property type="component" value="Unassembled WGS sequence"/>
</dbReference>
<comment type="caution">
    <text evidence="4">The sequence shown here is derived from an EMBL/GenBank/DDBJ whole genome shotgun (WGS) entry which is preliminary data.</text>
</comment>
<feature type="domain" description="WsaF C-terminal" evidence="3">
    <location>
        <begin position="191"/>
        <end position="315"/>
    </location>
</feature>
<gene>
    <name evidence="4" type="ORF">N5J77_08015</name>
</gene>
<organism evidence="4 5">
    <name type="scientific">Sphingobium yanoikuyae</name>
    <name type="common">Sphingomonas yanoikuyae</name>
    <dbReference type="NCBI Taxonomy" id="13690"/>
    <lineage>
        <taxon>Bacteria</taxon>
        <taxon>Pseudomonadati</taxon>
        <taxon>Pseudomonadota</taxon>
        <taxon>Alphaproteobacteria</taxon>
        <taxon>Sphingomonadales</taxon>
        <taxon>Sphingomonadaceae</taxon>
        <taxon>Sphingobium</taxon>
    </lineage>
</organism>
<evidence type="ECO:0000259" key="3">
    <source>
        <dbReference type="Pfam" id="PF22772"/>
    </source>
</evidence>
<evidence type="ECO:0000259" key="2">
    <source>
        <dbReference type="Pfam" id="PF21374"/>
    </source>
</evidence>
<dbReference type="EMBL" id="JAOCKX010000008">
    <property type="protein sequence ID" value="MDH2131066.1"/>
    <property type="molecule type" value="Genomic_DNA"/>
</dbReference>
<feature type="domain" description="WsaF N-terminal" evidence="2">
    <location>
        <begin position="120"/>
        <end position="147"/>
    </location>
</feature>
<dbReference type="GO" id="GO:0009103">
    <property type="term" value="P:lipopolysaccharide biosynthetic process"/>
    <property type="evidence" value="ECO:0007669"/>
    <property type="project" value="TreeGrafter"/>
</dbReference>
<proteinExistence type="predicted"/>
<reference evidence="4" key="1">
    <citation type="submission" date="2022-09" db="EMBL/GenBank/DDBJ databases">
        <title>Intensive care unit water sources are persistently colonized with multi-drug resistant bacteria and are the site of extensive horizontal gene transfer of antibiotic resistance genes.</title>
        <authorList>
            <person name="Diorio-Toth L."/>
        </authorList>
    </citation>
    <scope>NUCLEOTIDE SEQUENCE</scope>
    <source>
        <strain evidence="4">GD03659</strain>
    </source>
</reference>
<dbReference type="InterPro" id="IPR048510">
    <property type="entry name" value="WsaF_N"/>
</dbReference>
<dbReference type="CDD" id="cd03801">
    <property type="entry name" value="GT4_PimA-like"/>
    <property type="match status" value="1"/>
</dbReference>
<dbReference type="Gene3D" id="3.40.50.2000">
    <property type="entry name" value="Glycogen Phosphorylase B"/>
    <property type="match status" value="1"/>
</dbReference>
<dbReference type="PANTHER" id="PTHR46401">
    <property type="entry name" value="GLYCOSYLTRANSFERASE WBBK-RELATED"/>
    <property type="match status" value="1"/>
</dbReference>
<dbReference type="AlphaFoldDB" id="A0AA42WV15"/>
<accession>A0AA42WV15</accession>
<protein>
    <submittedName>
        <fullName evidence="4">Glycosyltransferase family 4 protein</fullName>
    </submittedName>
</protein>
<name>A0AA42WV15_SPHYA</name>
<evidence type="ECO:0000256" key="1">
    <source>
        <dbReference type="ARBA" id="ARBA00022679"/>
    </source>
</evidence>
<dbReference type="PANTHER" id="PTHR46401:SF2">
    <property type="entry name" value="GLYCOSYLTRANSFERASE WBBK-RELATED"/>
    <property type="match status" value="1"/>
</dbReference>
<evidence type="ECO:0000313" key="4">
    <source>
        <dbReference type="EMBL" id="MDH2131066.1"/>
    </source>
</evidence>
<keyword evidence="1" id="KW-0808">Transferase</keyword>
<dbReference type="GO" id="GO:0016757">
    <property type="term" value="F:glycosyltransferase activity"/>
    <property type="evidence" value="ECO:0007669"/>
    <property type="project" value="TreeGrafter"/>
</dbReference>
<dbReference type="Pfam" id="PF22772">
    <property type="entry name" value="WsaF_C"/>
    <property type="match status" value="1"/>
</dbReference>
<dbReference type="Pfam" id="PF21374">
    <property type="entry name" value="WsaF_N"/>
    <property type="match status" value="1"/>
</dbReference>
<sequence length="362" mass="40323">MREPFGPSVAGLWGSEKITLNWFVPPLSQHSGGHINLFRFILGLEARGFEIRVVIANDAMIHPCVKSREELLQNINDWYGPFNGSVYHDNDELPKCHFAFATGWQSAYAVRAFRGALFRYYFVQDFEPSFYPVSSEYVFAEDTYRFGFTGITAGGWLADKLRADYGMRTHAVGFSYDRNLYTPRPRRSDVRHLFCYVRPDTPRRAWDLTALTLNEFHKQRPDVALILAGGGIDTGLLPFPAFAPGAISQTELPDLYSQCDVALVPSLTNLSLLPLELMACGVPVVSNNGPNVEWLLNSSNASVIPTNAHALADELVRIMNLPAAEHEILCAKAKAFAASTDWNNEFDKMANILNIAIGRGQG</sequence>
<dbReference type="InterPro" id="IPR055050">
    <property type="entry name" value="WsaF_C"/>
</dbReference>